<reference evidence="2 3" key="1">
    <citation type="submission" date="2014-06" db="EMBL/GenBank/DDBJ databases">
        <authorList>
            <person name="Swart Estienne"/>
        </authorList>
    </citation>
    <scope>NUCLEOTIDE SEQUENCE [LARGE SCALE GENOMIC DNA]</scope>
    <source>
        <strain evidence="2 3">130c</strain>
    </source>
</reference>
<feature type="region of interest" description="Disordered" evidence="1">
    <location>
        <begin position="1"/>
        <end position="25"/>
    </location>
</feature>
<dbReference type="EMBL" id="CCKQ01017376">
    <property type="protein sequence ID" value="CDW89256.1"/>
    <property type="molecule type" value="Genomic_DNA"/>
</dbReference>
<gene>
    <name evidence="2" type="primary">Contig3833.g4099</name>
    <name evidence="2" type="ORF">STYLEM_18388</name>
</gene>
<evidence type="ECO:0000313" key="3">
    <source>
        <dbReference type="Proteomes" id="UP000039865"/>
    </source>
</evidence>
<proteinExistence type="predicted"/>
<accession>A0A078B4R6</accession>
<keyword evidence="3" id="KW-1185">Reference proteome</keyword>
<protein>
    <submittedName>
        <fullName evidence="2">Uncharacterized protein</fullName>
    </submittedName>
</protein>
<dbReference type="Proteomes" id="UP000039865">
    <property type="component" value="Unassembled WGS sequence"/>
</dbReference>
<organism evidence="2 3">
    <name type="scientific">Stylonychia lemnae</name>
    <name type="common">Ciliate</name>
    <dbReference type="NCBI Taxonomy" id="5949"/>
    <lineage>
        <taxon>Eukaryota</taxon>
        <taxon>Sar</taxon>
        <taxon>Alveolata</taxon>
        <taxon>Ciliophora</taxon>
        <taxon>Intramacronucleata</taxon>
        <taxon>Spirotrichea</taxon>
        <taxon>Stichotrichia</taxon>
        <taxon>Sporadotrichida</taxon>
        <taxon>Oxytrichidae</taxon>
        <taxon>Stylonychinae</taxon>
        <taxon>Stylonychia</taxon>
    </lineage>
</organism>
<dbReference type="InParanoid" id="A0A078B4R6"/>
<dbReference type="AlphaFoldDB" id="A0A078B4R6"/>
<sequence length="191" mass="22792">MKSNKKTRNQTQKLIQPNRKKQSNDCGKILKEDQSREVRWLIDLNQITQQQAFKVTTLLTLDQLIMIFEKLKYIDQDLFSIKPMKIQEINLVMNVWNSLRNESQDSNQDIYYVNRPYGYISNTGEFKLRFINELDEIKKAYQPFISFQKLNLGSIKERSQKVKSDKKQIFRKYWTIKDNDSAEEAKLAQIE</sequence>
<name>A0A078B4R6_STYLE</name>
<evidence type="ECO:0000256" key="1">
    <source>
        <dbReference type="SAM" id="MobiDB-lite"/>
    </source>
</evidence>
<evidence type="ECO:0000313" key="2">
    <source>
        <dbReference type="EMBL" id="CDW89256.1"/>
    </source>
</evidence>